<proteinExistence type="predicted"/>
<reference evidence="1 2" key="1">
    <citation type="submission" date="2016-10" db="EMBL/GenBank/DDBJ databases">
        <authorList>
            <person name="de Groot N.N."/>
        </authorList>
    </citation>
    <scope>NUCLEOTIDE SEQUENCE [LARGE SCALE GENOMIC DNA]</scope>
    <source>
        <strain evidence="1 2">CDM_5</strain>
    </source>
</reference>
<dbReference type="Proteomes" id="UP000183894">
    <property type="component" value="Unassembled WGS sequence"/>
</dbReference>
<accession>A0A1H7UBL1</accession>
<protein>
    <submittedName>
        <fullName evidence="1">Uncharacterized protein</fullName>
    </submittedName>
</protein>
<sequence length="217" mass="25069">MVFAQDQHHDKCLQYVLNTNGPVYITPCVGKEFQRLSSKVPKELKREVQDHRKNLIRRFNKTKLDLTDLVNIQQNILDTNDRAHRFLFEYYENKKKKKGSVKFREIKNDLSNIAMEIGKDACQSHGGFESLIDPWTKGMKKYPAVEKNLLVHEGDDKDVCLEAHHIATVETEDTELATANPKHFIRQIPGEPVSRKQNILFVTNIAHIEDTSLANYP</sequence>
<evidence type="ECO:0000313" key="2">
    <source>
        <dbReference type="Proteomes" id="UP000183894"/>
    </source>
</evidence>
<dbReference type="AlphaFoldDB" id="A0A1H7UBL1"/>
<gene>
    <name evidence="1" type="ORF">SAMN04488691_11228</name>
</gene>
<organism evidence="1 2">
    <name type="scientific">Haloferax larsenii</name>
    <dbReference type="NCBI Taxonomy" id="302484"/>
    <lineage>
        <taxon>Archaea</taxon>
        <taxon>Methanobacteriati</taxon>
        <taxon>Methanobacteriota</taxon>
        <taxon>Stenosarchaea group</taxon>
        <taxon>Halobacteria</taxon>
        <taxon>Halobacteriales</taxon>
        <taxon>Haloferacaceae</taxon>
        <taxon>Haloferax</taxon>
    </lineage>
</organism>
<evidence type="ECO:0000313" key="1">
    <source>
        <dbReference type="EMBL" id="SEL94450.1"/>
    </source>
</evidence>
<dbReference type="EMBL" id="FOAD01000012">
    <property type="protein sequence ID" value="SEL94450.1"/>
    <property type="molecule type" value="Genomic_DNA"/>
</dbReference>
<name>A0A1H7UBL1_HALLR</name>